<evidence type="ECO:0000313" key="4">
    <source>
        <dbReference type="Proteomes" id="UP000007845"/>
    </source>
</evidence>
<evidence type="ECO:0000313" key="3">
    <source>
        <dbReference type="EMBL" id="EGB15882.1"/>
    </source>
</evidence>
<organism evidence="3 4">
    <name type="scientific">Pseudodesulfovibrio mercurii</name>
    <dbReference type="NCBI Taxonomy" id="641491"/>
    <lineage>
        <taxon>Bacteria</taxon>
        <taxon>Pseudomonadati</taxon>
        <taxon>Thermodesulfobacteriota</taxon>
        <taxon>Desulfovibrionia</taxon>
        <taxon>Desulfovibrionales</taxon>
        <taxon>Desulfovibrionaceae</taxon>
    </lineage>
</organism>
<gene>
    <name evidence="3" type="ORF">DND132_2679</name>
</gene>
<keyword evidence="4" id="KW-1185">Reference proteome</keyword>
<dbReference type="RefSeq" id="WP_014323308.1">
    <property type="nucleotide sequence ID" value="NC_016803.1"/>
</dbReference>
<evidence type="ECO:0000256" key="2">
    <source>
        <dbReference type="SAM" id="MobiDB-lite"/>
    </source>
</evidence>
<accession>F0JIY3</accession>
<evidence type="ECO:0000256" key="1">
    <source>
        <dbReference type="SAM" id="Coils"/>
    </source>
</evidence>
<feature type="coiled-coil region" evidence="1">
    <location>
        <begin position="403"/>
        <end position="430"/>
    </location>
</feature>
<feature type="region of interest" description="Disordered" evidence="2">
    <location>
        <begin position="244"/>
        <end position="264"/>
    </location>
</feature>
<feature type="region of interest" description="Disordered" evidence="2">
    <location>
        <begin position="49"/>
        <end position="85"/>
    </location>
</feature>
<feature type="compositionally biased region" description="Acidic residues" evidence="2">
    <location>
        <begin position="24"/>
        <end position="33"/>
    </location>
</feature>
<keyword evidence="1" id="KW-0175">Coiled coil</keyword>
<dbReference type="Proteomes" id="UP000007845">
    <property type="component" value="Chromosome"/>
</dbReference>
<dbReference type="AlphaFoldDB" id="F0JIY3"/>
<sequence length="453" mass="48471">MTPVPPPAPKDDDADVRDVLNEPAADEGFDPDTVDADFEQELEDLFADDLEDAPVVDESGGPIVLDDQVETPKPAPQAAPEAGDDDLLVLDEVVEEAPNGGDEGGEEDDLLLLDDLAEESDGDDDLIVLDEVVELVERADAEKAAAKSAPNGAEAEALVADIAEDNQAEEPEDEEIIDLDDLIEEPEAEPVAEPADEAAEEEPLIDLDDLIEEEVQAEPEEEISLDVEVPDLDEDLDPDLLASVMDDEPAPEMPVAEPESSVEEAMDADALDAIMDEPEGEEPEPFEEPAGPVVVDGNVFADLAAEAVEAPVDAELTGLDQLEDDDIEDVDSLLDNVEVDVSGVVDAEEAEADLDDDLVMDLEEGSLDEVLAAEAMPPDAGMDVEEDVALLLAETHGEDEPTLESLQAKVRQLEGRVEELEHRLREEIAQLVPAEAAKIIREEIAALAADLDD</sequence>
<dbReference type="eggNOG" id="ENOG503183P">
    <property type="taxonomic scope" value="Bacteria"/>
</dbReference>
<dbReference type="KEGG" id="ddn:DND132_2679"/>
<name>F0JIY3_9BACT</name>
<dbReference type="HOGENOM" id="CLU_599536_0_0_7"/>
<reference evidence="3 4" key="1">
    <citation type="journal article" date="2011" name="J. Bacteriol.">
        <title>Genome sequence of the mercury-methylating strain Desulfovibrio desulfuricans ND132.</title>
        <authorList>
            <person name="Brown S.D."/>
            <person name="Gilmour C.C."/>
            <person name="Kucken A.M."/>
            <person name="Wall J.D."/>
            <person name="Elias D.A."/>
            <person name="Brandt C.C."/>
            <person name="Podar M."/>
            <person name="Chertkov O."/>
            <person name="Held B."/>
            <person name="Bruce D.C."/>
            <person name="Detter J.C."/>
            <person name="Tapia R."/>
            <person name="Han C.S."/>
            <person name="Goodwin L.A."/>
            <person name="Cheng J.F."/>
            <person name="Pitluck S."/>
            <person name="Woyke T."/>
            <person name="Mikhailova N."/>
            <person name="Ivanova N.N."/>
            <person name="Han J."/>
            <person name="Lucas S."/>
            <person name="Lapidus A.L."/>
            <person name="Land M.L."/>
            <person name="Hauser L.J."/>
            <person name="Palumbo A.V."/>
        </authorList>
    </citation>
    <scope>NUCLEOTIDE SEQUENCE [LARGE SCALE GENOMIC DNA]</scope>
    <source>
        <strain evidence="3 4">ND132</strain>
    </source>
</reference>
<protein>
    <submittedName>
        <fullName evidence="3">Uncharacterized protein</fullName>
    </submittedName>
</protein>
<dbReference type="OrthoDB" id="5460651at2"/>
<proteinExistence type="predicted"/>
<dbReference type="EMBL" id="CP003220">
    <property type="protein sequence ID" value="EGB15882.1"/>
    <property type="molecule type" value="Genomic_DNA"/>
</dbReference>
<feature type="region of interest" description="Disordered" evidence="2">
    <location>
        <begin position="1"/>
        <end position="33"/>
    </location>
</feature>